<sequence length="1107" mass="124332">MCDLIDLDNSTGTSLNTKLASPLIPVPSNIEQRNLNVCCDRNNTLIIEKRESLGNNPFDMLLHKAIEYVNKEEDPFEIVYEKALKGTDITVLEDKNINITDDFKATYAQFSCKLKEGKTLDESFLNPDLIKSTAEIKSLNSSILNYSAMNDTLYETNYNGEKNEITCMVQHKIPLYIQETESDMKNLIPINIKSIQMRSYSQGDIAHECKQLLKYRSNSVTETLKTDRINTNDTDSKSSSIFNDQLNKGFLEDRYNDVSVFSTISNISSITRNSGSLTHNSMASMISNNTMNFAFLDNCSSLVFCDTKLNEKVDSTLNKISVSSGTSLPITPAQKQIDISVLAQKLNELKLKTSELQVSQKDNNESDNQHINTRTTLDVDDKLLDIDACIPEITFPKLSNNNTNSDASSDSNFLKNNNINKSILNEAKALAKTFEEYAERASGSNSDELIIDDPMWTSELLPAFEDDIVDGLIEVPSLNAINREEKFSDMLCSNSNTNDKTKSLNNIKKKIEIVPFSQIIADKKATSTLLLDLKKIVRTENNSEANRLLENLEKVLGIQSSNDIELLSAYLKTTNDSETIKNTEEEKHDKNYVDHLKIHEIEINKESYCNNKINRCEIFNDSKQLLIKENKIQNDLPLVNAQTEISPKKEKSVDTEKQENKIDINNSTQENMETNKEENNKTESNEKVAVELLINLGKVLSGQSNESATLNLLKNLGEVLNIVSKNKQEKNNEHDNMTSTNIGRTPTKEKSGNKVQSTISLKVKQRRSLDLISKMKPSNQKTFRRSACVTSTSPSKKLQNSLIFKDNNKSQLSKTKKRFPSDPGSINLISSRKEVAANIGDQQIIDVHKVNTEINNPKEKPPIKLVVRNQLKSKSKFETVNRKGPMKAVIPIGNMQRKGITTPPKSPKNVQPCIKIFSSTPNSMENEIELKKSPKLKPMASSTPDSLKRKSVIQLPMLQRCDKINASCDISPINVQEEITTDKCKVYLSPKRMSKCCSPRRGTPKSQIRESSIPKYSTSPGVLVRVPSQDINKSQEMSQSSQILSKKEENIYKKSPMTNKKIGITEQKSPLKDSNHIVTKGKPLNLTSKLRGSNNKIIGSEKENTFS</sequence>
<protein>
    <submittedName>
        <fullName evidence="2">Protein PFC0760c-like isoform X1</fullName>
    </submittedName>
</protein>
<comment type="caution">
    <text evidence="2">The sequence shown here is derived from an EMBL/GenBank/DDBJ whole genome shotgun (WGS) entry which is preliminary data.</text>
</comment>
<feature type="compositionally biased region" description="Polar residues" evidence="1">
    <location>
        <begin position="1004"/>
        <end position="1020"/>
    </location>
</feature>
<evidence type="ECO:0000313" key="2">
    <source>
        <dbReference type="EMBL" id="KAL2722438.1"/>
    </source>
</evidence>
<feature type="compositionally biased region" description="Polar residues" evidence="1">
    <location>
        <begin position="1029"/>
        <end position="1044"/>
    </location>
</feature>
<dbReference type="EMBL" id="JAUDFV010000141">
    <property type="protein sequence ID" value="KAL2722438.1"/>
    <property type="molecule type" value="Genomic_DNA"/>
</dbReference>
<dbReference type="AlphaFoldDB" id="A0ABD2AP99"/>
<organism evidence="2 3">
    <name type="scientific">Vespula squamosa</name>
    <name type="common">Southern yellow jacket</name>
    <name type="synonym">Wasp</name>
    <dbReference type="NCBI Taxonomy" id="30214"/>
    <lineage>
        <taxon>Eukaryota</taxon>
        <taxon>Metazoa</taxon>
        <taxon>Ecdysozoa</taxon>
        <taxon>Arthropoda</taxon>
        <taxon>Hexapoda</taxon>
        <taxon>Insecta</taxon>
        <taxon>Pterygota</taxon>
        <taxon>Neoptera</taxon>
        <taxon>Endopterygota</taxon>
        <taxon>Hymenoptera</taxon>
        <taxon>Apocrita</taxon>
        <taxon>Aculeata</taxon>
        <taxon>Vespoidea</taxon>
        <taxon>Vespidae</taxon>
        <taxon>Vespinae</taxon>
        <taxon>Vespula</taxon>
    </lineage>
</organism>
<feature type="compositionally biased region" description="Polar residues" evidence="1">
    <location>
        <begin position="1085"/>
        <end position="1097"/>
    </location>
</feature>
<feature type="compositionally biased region" description="Basic and acidic residues" evidence="1">
    <location>
        <begin position="646"/>
        <end position="662"/>
    </location>
</feature>
<gene>
    <name evidence="2" type="ORF">V1478_009301</name>
</gene>
<keyword evidence="3" id="KW-1185">Reference proteome</keyword>
<accession>A0ABD2AP99</accession>
<evidence type="ECO:0000313" key="3">
    <source>
        <dbReference type="Proteomes" id="UP001607302"/>
    </source>
</evidence>
<feature type="region of interest" description="Disordered" evidence="1">
    <location>
        <begin position="730"/>
        <end position="757"/>
    </location>
</feature>
<evidence type="ECO:0000256" key="1">
    <source>
        <dbReference type="SAM" id="MobiDB-lite"/>
    </source>
</evidence>
<feature type="region of interest" description="Disordered" evidence="1">
    <location>
        <begin position="997"/>
        <end position="1107"/>
    </location>
</feature>
<dbReference type="Proteomes" id="UP001607302">
    <property type="component" value="Unassembled WGS sequence"/>
</dbReference>
<proteinExistence type="predicted"/>
<feature type="region of interest" description="Disordered" evidence="1">
    <location>
        <begin position="645"/>
        <end position="684"/>
    </location>
</feature>
<feature type="compositionally biased region" description="Basic and acidic residues" evidence="1">
    <location>
        <begin position="673"/>
        <end position="684"/>
    </location>
</feature>
<reference evidence="2 3" key="1">
    <citation type="journal article" date="2024" name="Ann. Entomol. Soc. Am.">
        <title>Genomic analyses of the southern and eastern yellowjacket wasps (Hymenoptera: Vespidae) reveal evolutionary signatures of social life.</title>
        <authorList>
            <person name="Catto M.A."/>
            <person name="Caine P.B."/>
            <person name="Orr S.E."/>
            <person name="Hunt B.G."/>
            <person name="Goodisman M.A.D."/>
        </authorList>
    </citation>
    <scope>NUCLEOTIDE SEQUENCE [LARGE SCALE GENOMIC DNA]</scope>
    <source>
        <strain evidence="2">233</strain>
        <tissue evidence="2">Head and thorax</tissue>
    </source>
</reference>
<name>A0ABD2AP99_VESSQ</name>